<dbReference type="Proteomes" id="UP001212337">
    <property type="component" value="Unassembled WGS sequence"/>
</dbReference>
<evidence type="ECO:0000313" key="2">
    <source>
        <dbReference type="EMBL" id="MDA7021049.1"/>
    </source>
</evidence>
<keyword evidence="1" id="KW-1133">Transmembrane helix</keyword>
<feature type="transmembrane region" description="Helical" evidence="1">
    <location>
        <begin position="12"/>
        <end position="36"/>
    </location>
</feature>
<gene>
    <name evidence="2" type="ORF">PI499_03990</name>
</gene>
<organism evidence="2 3">
    <name type="scientific">Pseudomonas fragi</name>
    <dbReference type="NCBI Taxonomy" id="296"/>
    <lineage>
        <taxon>Bacteria</taxon>
        <taxon>Pseudomonadati</taxon>
        <taxon>Pseudomonadota</taxon>
        <taxon>Gammaproteobacteria</taxon>
        <taxon>Pseudomonadales</taxon>
        <taxon>Pseudomonadaceae</taxon>
        <taxon>Pseudomonas</taxon>
    </lineage>
</organism>
<keyword evidence="1" id="KW-0472">Membrane</keyword>
<dbReference type="RefSeq" id="WP_095025712.1">
    <property type="nucleotide sequence ID" value="NZ_JAQJVI010000003.1"/>
</dbReference>
<comment type="caution">
    <text evidence="2">The sequence shown here is derived from an EMBL/GenBank/DDBJ whole genome shotgun (WGS) entry which is preliminary data.</text>
</comment>
<dbReference type="EMBL" id="JAQJVI010000003">
    <property type="protein sequence ID" value="MDA7021049.1"/>
    <property type="molecule type" value="Genomic_DNA"/>
</dbReference>
<name>A0ABT4WM36_PSEFR</name>
<proteinExistence type="predicted"/>
<accession>A0ABT4WM36</accession>
<evidence type="ECO:0000256" key="1">
    <source>
        <dbReference type="SAM" id="Phobius"/>
    </source>
</evidence>
<keyword evidence="3" id="KW-1185">Reference proteome</keyword>
<reference evidence="2 3" key="1">
    <citation type="submission" date="2023-01" db="EMBL/GenBank/DDBJ databases">
        <title>Effects of deletion of Siderophore biosynthase gene in Pseudomonas fragi on quorum sensing and spoliage ability.</title>
        <authorList>
            <person name="Cui F."/>
            <person name="Wang D."/>
            <person name="Liu J."/>
            <person name="Wang Q."/>
            <person name="Li T."/>
            <person name="Li J."/>
        </authorList>
    </citation>
    <scope>NUCLEOTIDE SEQUENCE [LARGE SCALE GENOMIC DNA]</scope>
    <source>
        <strain evidence="2 3">MS-10</strain>
    </source>
</reference>
<protein>
    <submittedName>
        <fullName evidence="2">Uncharacterized protein</fullName>
    </submittedName>
</protein>
<evidence type="ECO:0000313" key="3">
    <source>
        <dbReference type="Proteomes" id="UP001212337"/>
    </source>
</evidence>
<sequence>MSIDSAALWLGYGVMVCAAVALLALVLFVLSYVCVYSTNKWIKAMMHAYDLNTLRKTMRQLEAEGKVSKKSGVKNG</sequence>
<keyword evidence="1" id="KW-0812">Transmembrane</keyword>